<dbReference type="AlphaFoldDB" id="A0A7S7SMN5"/>
<dbReference type="PANTHER" id="PTHR35792:SF2">
    <property type="entry name" value="GENERAL STRESS PROTEIN"/>
    <property type="match status" value="1"/>
</dbReference>
<dbReference type="RefSeq" id="WP_194451338.1">
    <property type="nucleotide sequence ID" value="NZ_CP063849.1"/>
</dbReference>
<dbReference type="InterPro" id="IPR052928">
    <property type="entry name" value="Desiccation-related_membrane"/>
</dbReference>
<evidence type="ECO:0000313" key="3">
    <source>
        <dbReference type="EMBL" id="QOY89676.1"/>
    </source>
</evidence>
<keyword evidence="1" id="KW-0175">Coiled coil</keyword>
<feature type="transmembrane region" description="Helical" evidence="2">
    <location>
        <begin position="6"/>
        <end position="24"/>
    </location>
</feature>
<dbReference type="PANTHER" id="PTHR35792">
    <property type="entry name" value="GENERAL STRESS PROTEIN"/>
    <property type="match status" value="1"/>
</dbReference>
<gene>
    <name evidence="3" type="ORF">IRI77_06905</name>
</gene>
<dbReference type="Pfam" id="PF12732">
    <property type="entry name" value="YtxH"/>
    <property type="match status" value="1"/>
</dbReference>
<keyword evidence="2" id="KW-1133">Transmembrane helix</keyword>
<organism evidence="3 4">
    <name type="scientific">Paludibaculum fermentans</name>
    <dbReference type="NCBI Taxonomy" id="1473598"/>
    <lineage>
        <taxon>Bacteria</taxon>
        <taxon>Pseudomonadati</taxon>
        <taxon>Acidobacteriota</taxon>
        <taxon>Terriglobia</taxon>
        <taxon>Bryobacterales</taxon>
        <taxon>Bryobacteraceae</taxon>
        <taxon>Paludibaculum</taxon>
    </lineage>
</organism>
<accession>A0A7S7SMN5</accession>
<sequence length="90" mass="9748">MNRDSILAAMVGLGVGAGLALLFAPESGHHLRGRLAHRARGQARRLKHQAEELQETAANLVEQGREQALKQRDGIVNAVEAGKRAYLKTV</sequence>
<keyword evidence="2" id="KW-0812">Transmembrane</keyword>
<evidence type="ECO:0000256" key="2">
    <source>
        <dbReference type="SAM" id="Phobius"/>
    </source>
</evidence>
<dbReference type="EMBL" id="CP063849">
    <property type="protein sequence ID" value="QOY89676.1"/>
    <property type="molecule type" value="Genomic_DNA"/>
</dbReference>
<dbReference type="KEGG" id="pfer:IRI77_06905"/>
<proteinExistence type="predicted"/>
<dbReference type="InterPro" id="IPR024623">
    <property type="entry name" value="YtxH"/>
</dbReference>
<evidence type="ECO:0000313" key="4">
    <source>
        <dbReference type="Proteomes" id="UP000593892"/>
    </source>
</evidence>
<reference evidence="3 4" key="1">
    <citation type="submission" date="2020-10" db="EMBL/GenBank/DDBJ databases">
        <title>Complete genome sequence of Paludibaculum fermentans P105T, a facultatively anaerobic acidobacterium capable of dissimilatory Fe(III) reduction.</title>
        <authorList>
            <person name="Dedysh S.N."/>
            <person name="Beletsky A.V."/>
            <person name="Kulichevskaya I.S."/>
            <person name="Mardanov A.V."/>
            <person name="Ravin N.V."/>
        </authorList>
    </citation>
    <scope>NUCLEOTIDE SEQUENCE [LARGE SCALE GENOMIC DNA]</scope>
    <source>
        <strain evidence="3 4">P105</strain>
    </source>
</reference>
<dbReference type="Proteomes" id="UP000593892">
    <property type="component" value="Chromosome"/>
</dbReference>
<keyword evidence="4" id="KW-1185">Reference proteome</keyword>
<keyword evidence="2" id="KW-0472">Membrane</keyword>
<protein>
    <submittedName>
        <fullName evidence="3">YtxH domain-containing protein</fullName>
    </submittedName>
</protein>
<evidence type="ECO:0000256" key="1">
    <source>
        <dbReference type="SAM" id="Coils"/>
    </source>
</evidence>
<name>A0A7S7SMN5_PALFE</name>
<feature type="coiled-coil region" evidence="1">
    <location>
        <begin position="36"/>
        <end position="63"/>
    </location>
</feature>